<evidence type="ECO:0000256" key="10">
    <source>
        <dbReference type="ARBA" id="ARBA00022962"/>
    </source>
</evidence>
<keyword evidence="16" id="KW-1185">Reference proteome</keyword>
<dbReference type="GO" id="GO:0006164">
    <property type="term" value="P:purine nucleotide biosynthetic process"/>
    <property type="evidence" value="ECO:0007669"/>
    <property type="project" value="UniProtKB-KW"/>
</dbReference>
<comment type="similarity">
    <text evidence="2">In the N-terminal section; belongs to the FGAMS family.</text>
</comment>
<dbReference type="AlphaFoldDB" id="A0A4Y7JWU1"/>
<feature type="domain" description="FGAR-AT PurM N-terminal-like" evidence="14">
    <location>
        <begin position="87"/>
        <end position="240"/>
    </location>
</feature>
<dbReference type="Gene3D" id="3.30.559.10">
    <property type="entry name" value="Chloramphenicol acetyltransferase-like domain"/>
    <property type="match status" value="2"/>
</dbReference>
<accession>A0A4Y7JWU1</accession>
<proteinExistence type="inferred from homology"/>
<dbReference type="FunFam" id="3.30.1330.10:FF:000007">
    <property type="entry name" value="Phosphoribosylformylglycinamidine synthase, putative"/>
    <property type="match status" value="1"/>
</dbReference>
<evidence type="ECO:0000256" key="4">
    <source>
        <dbReference type="ARBA" id="ARBA00022598"/>
    </source>
</evidence>
<evidence type="ECO:0000256" key="5">
    <source>
        <dbReference type="ARBA" id="ARBA00022723"/>
    </source>
</evidence>
<keyword evidence="10" id="KW-0315">Glutamine amidotransferase</keyword>
<keyword evidence="8" id="KW-0067">ATP-binding</keyword>
<dbReference type="GO" id="GO:0005524">
    <property type="term" value="F:ATP binding"/>
    <property type="evidence" value="ECO:0007669"/>
    <property type="project" value="UniProtKB-KW"/>
</dbReference>
<dbReference type="SUPFAM" id="SSF56042">
    <property type="entry name" value="PurM C-terminal domain-like"/>
    <property type="match status" value="1"/>
</dbReference>
<dbReference type="CDD" id="cd02204">
    <property type="entry name" value="PurL_repeat2"/>
    <property type="match status" value="1"/>
</dbReference>
<evidence type="ECO:0000256" key="1">
    <source>
        <dbReference type="ARBA" id="ARBA00004920"/>
    </source>
</evidence>
<evidence type="ECO:0000256" key="3">
    <source>
        <dbReference type="ARBA" id="ARBA00012747"/>
    </source>
</evidence>
<organism evidence="15 16">
    <name type="scientific">Papaver somniferum</name>
    <name type="common">Opium poppy</name>
    <dbReference type="NCBI Taxonomy" id="3469"/>
    <lineage>
        <taxon>Eukaryota</taxon>
        <taxon>Viridiplantae</taxon>
        <taxon>Streptophyta</taxon>
        <taxon>Embryophyta</taxon>
        <taxon>Tracheophyta</taxon>
        <taxon>Spermatophyta</taxon>
        <taxon>Magnoliopsida</taxon>
        <taxon>Ranunculales</taxon>
        <taxon>Papaveraceae</taxon>
        <taxon>Papaveroideae</taxon>
        <taxon>Papaver</taxon>
    </lineage>
</organism>
<dbReference type="GO" id="GO:0046872">
    <property type="term" value="F:metal ion binding"/>
    <property type="evidence" value="ECO:0007669"/>
    <property type="project" value="UniProtKB-KW"/>
</dbReference>
<evidence type="ECO:0000256" key="6">
    <source>
        <dbReference type="ARBA" id="ARBA00022741"/>
    </source>
</evidence>
<dbReference type="PANTHER" id="PTHR10099:SF1">
    <property type="entry name" value="PHOSPHORIBOSYLFORMYLGLYCINAMIDINE SYNTHASE"/>
    <property type="match status" value="1"/>
</dbReference>
<keyword evidence="6" id="KW-0547">Nucleotide-binding</keyword>
<protein>
    <recommendedName>
        <fullName evidence="3">phosphoribosylformylglycinamidine synthase</fullName>
        <ecNumber evidence="3">6.3.5.3</ecNumber>
    </recommendedName>
    <alternativeName>
        <fullName evidence="12">Formylglycinamide ribonucleotide amidotransferase</fullName>
    </alternativeName>
    <alternativeName>
        <fullName evidence="11">Formylglycinamide ribotide amidotransferase</fullName>
    </alternativeName>
</protein>
<dbReference type="Gene3D" id="3.30.1330.10">
    <property type="entry name" value="PurM-like, N-terminal domain"/>
    <property type="match status" value="1"/>
</dbReference>
<dbReference type="EMBL" id="CM010719">
    <property type="protein sequence ID" value="RZC64189.1"/>
    <property type="molecule type" value="Genomic_DNA"/>
</dbReference>
<dbReference type="Gramene" id="RZC64189">
    <property type="protein sequence ID" value="RZC64189"/>
    <property type="gene ID" value="C5167_025962"/>
</dbReference>
<dbReference type="InterPro" id="IPR055181">
    <property type="entry name" value="FGAR-AT_PurM_N-like"/>
</dbReference>
<keyword evidence="7" id="KW-0658">Purine biosynthesis</keyword>
<dbReference type="InterPro" id="IPR029062">
    <property type="entry name" value="Class_I_gatase-like"/>
</dbReference>
<feature type="domain" description="PurM-like C-terminal" evidence="13">
    <location>
        <begin position="286"/>
        <end position="369"/>
    </location>
</feature>
<keyword evidence="9" id="KW-0460">Magnesium</keyword>
<dbReference type="Pfam" id="PF22689">
    <property type="entry name" value="FGAR-AT_PurM_N-like"/>
    <property type="match status" value="1"/>
</dbReference>
<evidence type="ECO:0000256" key="11">
    <source>
        <dbReference type="ARBA" id="ARBA00029823"/>
    </source>
</evidence>
<dbReference type="Pfam" id="PF02458">
    <property type="entry name" value="Transferase"/>
    <property type="match status" value="2"/>
</dbReference>
<sequence>MAVLGTISGEGRVTLVDSFATDRCRSLGLPPPPPAVDLELEKVLGDMPQKSFEFTRVDPIREPLDIAPGTTLMDSLKRVLRLPSVCSKRFLTTKVDRCVTGLVAQQQTVGPLQLTLADVAVIAQSYTGHTGGACAIGEQPIKGLLDPTAMARLAVGEALTNLVWAKITSLSDVKASGNWMYAAKLDGEGAAMFDAANALAEAMIELGIAIDGGKDSLSMAAHASDEVVKAPGNLVISVYTTCPDITLTVTPDLKLADDGVLIHIDLGKGKRRLGGSALAQVFDQVGHDISDGGLIVCVLEMAFAGNCGLHLDLNSHGTSLFQTLFAEELGLVLEVSKKNLDTVRGRLREAHITAEVIGQVTGSPMINLSVDGVTQLEQETSHLRDMWEETSFQLEGFQRLASCVELEKTGLKSRHEPSWNLSFTPAFTDKKWLAVKSKPKVAVIREEGSNGDREMSAAFYASGFEPWDITMSDLLSGAISLDEFRGIVFVGGFSYADVLDSAKGWSASIRFNQPLLTQFQEFYNRPDTFSLGICNGCQLMALLGWVPGAQVGGVLGEGGDPSQPRFIHNESGRFECRFTNVTIGDSPAIMFKGMEGSTLGVWAAHGEGRAYFPDVGIQDHVLNSNLAPVRYCDDSGRVTEVYPFNPNGFHGIRSTGTWRRKALARGCECFKMHESGALKTVLERGPQKALSEYREWTGRFGEDDNGRTIILLSDEGLRFIEASADCTLDQAMPFTVPTFQKLSLSFEGLKELALVQVTRFTCGSLVLSFSSNHIVGDGLLMSKFMTAWAQACRGIEIHPRPLHDRNIFVPRNPYNIKFDHTSFEIAKRKLNDNGGGLTAAYSTFECLVAHLWRVITRVRGLPDSQKTYVKISVNGRSGLSPRVPDEYIGNLGKNLLDECLSQTTELIHEAVTKVNDDYFKSFIDFANENLHDDSLMPLKTDHMTVPSVWPNVEVQSWLGFPFNDLDFGTGKPFTVMPSFDPWEGQIYLVGSVTGDRSIDVHVTLFQQQLALFEQICYNID</sequence>
<evidence type="ECO:0000259" key="13">
    <source>
        <dbReference type="Pfam" id="PF02769"/>
    </source>
</evidence>
<evidence type="ECO:0000256" key="2">
    <source>
        <dbReference type="ARBA" id="ARBA00008608"/>
    </source>
</evidence>
<reference evidence="15 16" key="1">
    <citation type="journal article" date="2018" name="Science">
        <title>The opium poppy genome and morphinan production.</title>
        <authorList>
            <person name="Guo L."/>
            <person name="Winzer T."/>
            <person name="Yang X."/>
            <person name="Li Y."/>
            <person name="Ning Z."/>
            <person name="He Z."/>
            <person name="Teodor R."/>
            <person name="Lu Y."/>
            <person name="Bowser T.A."/>
            <person name="Graham I.A."/>
            <person name="Ye K."/>
        </authorList>
    </citation>
    <scope>NUCLEOTIDE SEQUENCE [LARGE SCALE GENOMIC DNA]</scope>
    <source>
        <strain evidence="16">cv. HN1</strain>
        <tissue evidence="15">Leaves</tissue>
    </source>
</reference>
<dbReference type="STRING" id="3469.A0A4Y7JWU1"/>
<dbReference type="Pfam" id="PF02769">
    <property type="entry name" value="AIRS_C"/>
    <property type="match status" value="1"/>
</dbReference>
<dbReference type="InterPro" id="IPR010918">
    <property type="entry name" value="PurM-like_C_dom"/>
</dbReference>
<dbReference type="GO" id="GO:0004642">
    <property type="term" value="F:phosphoribosylformylglycinamidine synthase activity"/>
    <property type="evidence" value="ECO:0007669"/>
    <property type="project" value="UniProtKB-EC"/>
</dbReference>
<dbReference type="Gene3D" id="3.90.650.10">
    <property type="entry name" value="PurM-like C-terminal domain"/>
    <property type="match status" value="1"/>
</dbReference>
<keyword evidence="4" id="KW-0436">Ligase</keyword>
<evidence type="ECO:0000313" key="16">
    <source>
        <dbReference type="Proteomes" id="UP000316621"/>
    </source>
</evidence>
<dbReference type="InterPro" id="IPR036921">
    <property type="entry name" value="PurM-like_N_sf"/>
</dbReference>
<name>A0A4Y7JWU1_PAPSO</name>
<dbReference type="GO" id="GO:0005737">
    <property type="term" value="C:cytoplasm"/>
    <property type="evidence" value="ECO:0007669"/>
    <property type="project" value="TreeGrafter"/>
</dbReference>
<dbReference type="PANTHER" id="PTHR10099">
    <property type="entry name" value="PHOSPHORIBOSYLFORMYLGLYCINAMIDINE SYNTHASE"/>
    <property type="match status" value="1"/>
</dbReference>
<evidence type="ECO:0000259" key="14">
    <source>
        <dbReference type="Pfam" id="PF22689"/>
    </source>
</evidence>
<dbReference type="SUPFAM" id="SSF55326">
    <property type="entry name" value="PurM N-terminal domain-like"/>
    <property type="match status" value="1"/>
</dbReference>
<evidence type="ECO:0000256" key="12">
    <source>
        <dbReference type="ARBA" id="ARBA00032632"/>
    </source>
</evidence>
<dbReference type="Gene3D" id="3.40.50.880">
    <property type="match status" value="1"/>
</dbReference>
<evidence type="ECO:0000256" key="7">
    <source>
        <dbReference type="ARBA" id="ARBA00022755"/>
    </source>
</evidence>
<dbReference type="SMART" id="SM01211">
    <property type="entry name" value="GATase_5"/>
    <property type="match status" value="1"/>
</dbReference>
<dbReference type="Pfam" id="PF13507">
    <property type="entry name" value="GATase_5"/>
    <property type="match status" value="1"/>
</dbReference>
<keyword evidence="5" id="KW-0479">Metal-binding</keyword>
<dbReference type="EC" id="6.3.5.3" evidence="3"/>
<dbReference type="InterPro" id="IPR023213">
    <property type="entry name" value="CAT-like_dom_sf"/>
</dbReference>
<dbReference type="InterPro" id="IPR036676">
    <property type="entry name" value="PurM-like_C_sf"/>
</dbReference>
<evidence type="ECO:0000256" key="8">
    <source>
        <dbReference type="ARBA" id="ARBA00022840"/>
    </source>
</evidence>
<evidence type="ECO:0000313" key="15">
    <source>
        <dbReference type="EMBL" id="RZC64189.1"/>
    </source>
</evidence>
<evidence type="ECO:0000256" key="9">
    <source>
        <dbReference type="ARBA" id="ARBA00022842"/>
    </source>
</evidence>
<dbReference type="Proteomes" id="UP000316621">
    <property type="component" value="Chromosome 5"/>
</dbReference>
<dbReference type="SUPFAM" id="SSF52317">
    <property type="entry name" value="Class I glutamine amidotransferase-like"/>
    <property type="match status" value="1"/>
</dbReference>
<comment type="pathway">
    <text evidence="1">Purine metabolism; IMP biosynthesis via de novo pathway; 5-amino-1-(5-phospho-D-ribosyl)imidazole from N(2)-formyl-N(1)-(5-phospho-D-ribosyl)glycinamide: step 1/2.</text>
</comment>
<gene>
    <name evidence="15" type="ORF">C5167_025962</name>
</gene>
<dbReference type="PROSITE" id="PS51273">
    <property type="entry name" value="GATASE_TYPE_1"/>
    <property type="match status" value="1"/>
</dbReference>